<dbReference type="Pfam" id="PF00378">
    <property type="entry name" value="ECH_1"/>
    <property type="match status" value="1"/>
</dbReference>
<gene>
    <name evidence="2" type="ORF">FNH06_08485</name>
</gene>
<dbReference type="InterPro" id="IPR014748">
    <property type="entry name" value="Enoyl-CoA_hydra_C"/>
</dbReference>
<dbReference type="SUPFAM" id="SSF52096">
    <property type="entry name" value="ClpP/crotonase"/>
    <property type="match status" value="1"/>
</dbReference>
<accession>A0A558AI40</accession>
<dbReference type="PANTHER" id="PTHR43459">
    <property type="entry name" value="ENOYL-COA HYDRATASE"/>
    <property type="match status" value="1"/>
</dbReference>
<dbReference type="Gene3D" id="3.90.226.10">
    <property type="entry name" value="2-enoyl-CoA Hydratase, Chain A, domain 1"/>
    <property type="match status" value="1"/>
</dbReference>
<dbReference type="Proteomes" id="UP000318578">
    <property type="component" value="Unassembled WGS sequence"/>
</dbReference>
<evidence type="ECO:0000313" key="2">
    <source>
        <dbReference type="EMBL" id="TVT23938.1"/>
    </source>
</evidence>
<dbReference type="CDD" id="cd06558">
    <property type="entry name" value="crotonase-like"/>
    <property type="match status" value="1"/>
</dbReference>
<dbReference type="OrthoDB" id="9777711at2"/>
<dbReference type="Gene3D" id="1.10.12.10">
    <property type="entry name" value="Lyase 2-enoyl-coa Hydratase, Chain A, domain 2"/>
    <property type="match status" value="1"/>
</dbReference>
<dbReference type="PANTHER" id="PTHR43459:SF1">
    <property type="entry name" value="EG:BACN32G11.4 PROTEIN"/>
    <property type="match status" value="1"/>
</dbReference>
<proteinExistence type="inferred from homology"/>
<dbReference type="InterPro" id="IPR001753">
    <property type="entry name" value="Enoyl-CoA_hydra/iso"/>
</dbReference>
<comment type="similarity">
    <text evidence="1">Belongs to the enoyl-CoA hydratase/isomerase family.</text>
</comment>
<evidence type="ECO:0000313" key="3">
    <source>
        <dbReference type="Proteomes" id="UP000318578"/>
    </source>
</evidence>
<dbReference type="InterPro" id="IPR029045">
    <property type="entry name" value="ClpP/crotonase-like_dom_sf"/>
</dbReference>
<organism evidence="2 3">
    <name type="scientific">Amycolatopsis acidiphila</name>
    <dbReference type="NCBI Taxonomy" id="715473"/>
    <lineage>
        <taxon>Bacteria</taxon>
        <taxon>Bacillati</taxon>
        <taxon>Actinomycetota</taxon>
        <taxon>Actinomycetes</taxon>
        <taxon>Pseudonocardiales</taxon>
        <taxon>Pseudonocardiaceae</taxon>
        <taxon>Amycolatopsis</taxon>
    </lineage>
</organism>
<dbReference type="EMBL" id="VJZA01000009">
    <property type="protein sequence ID" value="TVT23938.1"/>
    <property type="molecule type" value="Genomic_DNA"/>
</dbReference>
<reference evidence="2 3" key="1">
    <citation type="submission" date="2019-07" db="EMBL/GenBank/DDBJ databases">
        <title>New species of Amycolatopsis and Streptomyces.</title>
        <authorList>
            <person name="Duangmal K."/>
            <person name="Teo W.F.A."/>
            <person name="Lipun K."/>
        </authorList>
    </citation>
    <scope>NUCLEOTIDE SEQUENCE [LARGE SCALE GENOMIC DNA]</scope>
    <source>
        <strain evidence="2 3">JCM 30562</strain>
    </source>
</reference>
<dbReference type="GO" id="GO:0003824">
    <property type="term" value="F:catalytic activity"/>
    <property type="evidence" value="ECO:0007669"/>
    <property type="project" value="UniProtKB-ARBA"/>
</dbReference>
<dbReference type="AlphaFoldDB" id="A0A558AI40"/>
<protein>
    <submittedName>
        <fullName evidence="2">Enoyl-CoA hydratase</fullName>
    </submittedName>
</protein>
<keyword evidence="3" id="KW-1185">Reference proteome</keyword>
<evidence type="ECO:0000256" key="1">
    <source>
        <dbReference type="ARBA" id="ARBA00005254"/>
    </source>
</evidence>
<name>A0A558AI40_9PSEU</name>
<sequence length="273" mass="28879">MSRGGSPPRLATVDLELSAGVATIRLARPEALNAFDRQLGEDLLAALRHVGADDGVRAVVLTGAGRAFSSGADLRSVRDDDVRTRSGGPNLYHVLSERFHPAAACIREMPKPVVAAVRGPAVGVGMSLALSCDFVVACESAYFMLAFVNVGLVPDGGASAFVLSRVGFTRGARLALLGERLGADEAVDCGLINAVYADDDLDDCVHELAMRLAAGPTLAYAGIKRQLNHWLFGRMAEQMELEASIQQRLTESADFGEGVAAFVEKRPPRFIGG</sequence>
<comment type="caution">
    <text evidence="2">The sequence shown here is derived from an EMBL/GenBank/DDBJ whole genome shotgun (WGS) entry which is preliminary data.</text>
</comment>